<gene>
    <name evidence="2" type="ORF">NDU88_005213</name>
</gene>
<feature type="compositionally biased region" description="Basic and acidic residues" evidence="1">
    <location>
        <begin position="80"/>
        <end position="94"/>
    </location>
</feature>
<organism evidence="2 3">
    <name type="scientific">Pleurodeles waltl</name>
    <name type="common">Iberian ribbed newt</name>
    <dbReference type="NCBI Taxonomy" id="8319"/>
    <lineage>
        <taxon>Eukaryota</taxon>
        <taxon>Metazoa</taxon>
        <taxon>Chordata</taxon>
        <taxon>Craniata</taxon>
        <taxon>Vertebrata</taxon>
        <taxon>Euteleostomi</taxon>
        <taxon>Amphibia</taxon>
        <taxon>Batrachia</taxon>
        <taxon>Caudata</taxon>
        <taxon>Salamandroidea</taxon>
        <taxon>Salamandridae</taxon>
        <taxon>Pleurodelinae</taxon>
        <taxon>Pleurodeles</taxon>
    </lineage>
</organism>
<comment type="caution">
    <text evidence="2">The sequence shown here is derived from an EMBL/GenBank/DDBJ whole genome shotgun (WGS) entry which is preliminary data.</text>
</comment>
<feature type="region of interest" description="Disordered" evidence="1">
    <location>
        <begin position="51"/>
        <end position="111"/>
    </location>
</feature>
<evidence type="ECO:0000313" key="3">
    <source>
        <dbReference type="Proteomes" id="UP001066276"/>
    </source>
</evidence>
<proteinExistence type="predicted"/>
<sequence length="485" mass="54437">MILENLRKALNEKKPPPRPAQFEALAIWELMAIRQRQQKFERRMRKAEKTLAEARRDSEHRRSWADADDSDDDEFLNQLLRDRPQPYATDDKKPSTSAGPINSTQSQRTANTVQVNTVATPAPVQNNVSVSTAPEMQTHLQPPPVQRLYPDVPILETTTSLMVPPDQAYMRPKLVQIEPTPLLLPQPQQQMVPSYTSVTGSQLATARIMNQNVEAIVPQVVGNKPAPAAISLPITVGPPVPLHSQDKPSVCDQGVMTQDRTRGGFVGSSQGMTPVEQMVPRSRSLLDFSPIGVPPDAMRHSGLGLLTPQISSANVPQTSVMQAGNISLQGLTAQQLNEWLDRLNSPQTTPATAERSEREEYMNFVRLGMEAAELVEGGMGVNRLESYTEAELRYLFPKITKEVSKVHQRLANLADKYDLYLDNTKHLKRSYRLDFEPKDFDHMRSTGMKTHLKEILQSAQVWGALEKWVGRWAKKRDKRKSDCSE</sequence>
<protein>
    <submittedName>
        <fullName evidence="2">Uncharacterized protein</fullName>
    </submittedName>
</protein>
<evidence type="ECO:0000313" key="2">
    <source>
        <dbReference type="EMBL" id="KAJ1201402.1"/>
    </source>
</evidence>
<evidence type="ECO:0000256" key="1">
    <source>
        <dbReference type="SAM" id="MobiDB-lite"/>
    </source>
</evidence>
<feature type="compositionally biased region" description="Basic and acidic residues" evidence="1">
    <location>
        <begin position="51"/>
        <end position="65"/>
    </location>
</feature>
<feature type="compositionally biased region" description="Acidic residues" evidence="1">
    <location>
        <begin position="66"/>
        <end position="75"/>
    </location>
</feature>
<accession>A0AAV7VKV1</accession>
<dbReference type="Proteomes" id="UP001066276">
    <property type="component" value="Chromosome 2_1"/>
</dbReference>
<name>A0AAV7VKV1_PLEWA</name>
<feature type="compositionally biased region" description="Polar residues" evidence="1">
    <location>
        <begin position="95"/>
        <end position="108"/>
    </location>
</feature>
<keyword evidence="3" id="KW-1185">Reference proteome</keyword>
<dbReference type="EMBL" id="JANPWB010000003">
    <property type="protein sequence ID" value="KAJ1201402.1"/>
    <property type="molecule type" value="Genomic_DNA"/>
</dbReference>
<reference evidence="2" key="1">
    <citation type="journal article" date="2022" name="bioRxiv">
        <title>Sequencing and chromosome-scale assembly of the giantPleurodeles waltlgenome.</title>
        <authorList>
            <person name="Brown T."/>
            <person name="Elewa A."/>
            <person name="Iarovenko S."/>
            <person name="Subramanian E."/>
            <person name="Araus A.J."/>
            <person name="Petzold A."/>
            <person name="Susuki M."/>
            <person name="Suzuki K.-i.T."/>
            <person name="Hayashi T."/>
            <person name="Toyoda A."/>
            <person name="Oliveira C."/>
            <person name="Osipova E."/>
            <person name="Leigh N.D."/>
            <person name="Simon A."/>
            <person name="Yun M.H."/>
        </authorList>
    </citation>
    <scope>NUCLEOTIDE SEQUENCE</scope>
    <source>
        <strain evidence="2">20211129_DDA</strain>
        <tissue evidence="2">Liver</tissue>
    </source>
</reference>
<dbReference type="AlphaFoldDB" id="A0AAV7VKV1"/>